<evidence type="ECO:0000256" key="1">
    <source>
        <dbReference type="ARBA" id="ARBA00004752"/>
    </source>
</evidence>
<dbReference type="RefSeq" id="WP_217979019.1">
    <property type="nucleotide sequence ID" value="NZ_BMFS01000012.1"/>
</dbReference>
<accession>A0ABQ1XY24</accession>
<comment type="pathway">
    <text evidence="1">Cell wall biogenesis; peptidoglycan biosynthesis.</text>
</comment>
<dbReference type="Gene3D" id="3.40.710.10">
    <property type="entry name" value="DD-peptidase/beta-lactamase superfamily"/>
    <property type="match status" value="1"/>
</dbReference>
<evidence type="ECO:0000256" key="8">
    <source>
        <dbReference type="ARBA" id="ARBA00022801"/>
    </source>
</evidence>
<dbReference type="SUPFAM" id="SSF56601">
    <property type="entry name" value="beta-lactamase/transpeptidase-like"/>
    <property type="match status" value="1"/>
</dbReference>
<dbReference type="PANTHER" id="PTHR32282">
    <property type="entry name" value="BINDING PROTEIN TRANSPEPTIDASE, PUTATIVE-RELATED"/>
    <property type="match status" value="1"/>
</dbReference>
<keyword evidence="5" id="KW-0645">Protease</keyword>
<reference evidence="15" key="1">
    <citation type="journal article" date="2019" name="Int. J. Syst. Evol. Microbiol.">
        <title>The Global Catalogue of Microorganisms (GCM) 10K type strain sequencing project: providing services to taxonomists for standard genome sequencing and annotation.</title>
        <authorList>
            <consortium name="The Broad Institute Genomics Platform"/>
            <consortium name="The Broad Institute Genome Sequencing Center for Infectious Disease"/>
            <person name="Wu L."/>
            <person name="Ma J."/>
        </authorList>
    </citation>
    <scope>NUCLEOTIDE SEQUENCE [LARGE SCALE GENOMIC DNA]</scope>
    <source>
        <strain evidence="15">CGMCC 1.12766</strain>
    </source>
</reference>
<evidence type="ECO:0000259" key="13">
    <source>
        <dbReference type="Pfam" id="PF00912"/>
    </source>
</evidence>
<keyword evidence="6" id="KW-0328">Glycosyltransferase</keyword>
<comment type="catalytic activity">
    <reaction evidence="11">
        <text>[GlcNAc-(1-&gt;4)-Mur2Ac(oyl-L-Ala-gamma-D-Glu-L-Lys-D-Ala-D-Ala)](n)-di-trans,octa-cis-undecaprenyl diphosphate + beta-D-GlcNAc-(1-&gt;4)-Mur2Ac(oyl-L-Ala-gamma-D-Glu-L-Lys-D-Ala-D-Ala)-di-trans,octa-cis-undecaprenyl diphosphate = [GlcNAc-(1-&gt;4)-Mur2Ac(oyl-L-Ala-gamma-D-Glu-L-Lys-D-Ala-D-Ala)](n+1)-di-trans,octa-cis-undecaprenyl diphosphate + di-trans,octa-cis-undecaprenyl diphosphate + H(+)</text>
        <dbReference type="Rhea" id="RHEA:23708"/>
        <dbReference type="Rhea" id="RHEA-COMP:9602"/>
        <dbReference type="Rhea" id="RHEA-COMP:9603"/>
        <dbReference type="ChEBI" id="CHEBI:15378"/>
        <dbReference type="ChEBI" id="CHEBI:58405"/>
        <dbReference type="ChEBI" id="CHEBI:60033"/>
        <dbReference type="ChEBI" id="CHEBI:78435"/>
        <dbReference type="EC" id="2.4.99.28"/>
    </reaction>
</comment>
<dbReference type="PANTHER" id="PTHR32282:SF33">
    <property type="entry name" value="PEPTIDOGLYCAN GLYCOSYLTRANSFERASE"/>
    <property type="match status" value="1"/>
</dbReference>
<evidence type="ECO:0000256" key="10">
    <source>
        <dbReference type="ARBA" id="ARBA00044770"/>
    </source>
</evidence>
<evidence type="ECO:0000256" key="7">
    <source>
        <dbReference type="ARBA" id="ARBA00022679"/>
    </source>
</evidence>
<evidence type="ECO:0000256" key="4">
    <source>
        <dbReference type="ARBA" id="ARBA00022645"/>
    </source>
</evidence>
<dbReference type="Pfam" id="PF00905">
    <property type="entry name" value="Transpeptidase"/>
    <property type="match status" value="1"/>
</dbReference>
<evidence type="ECO:0000256" key="6">
    <source>
        <dbReference type="ARBA" id="ARBA00022676"/>
    </source>
</evidence>
<evidence type="ECO:0000256" key="3">
    <source>
        <dbReference type="ARBA" id="ARBA00007739"/>
    </source>
</evidence>
<dbReference type="NCBIfam" id="TIGR02074">
    <property type="entry name" value="PBP_1a_fam"/>
    <property type="match status" value="1"/>
</dbReference>
<dbReference type="SUPFAM" id="SSF53955">
    <property type="entry name" value="Lysozyme-like"/>
    <property type="match status" value="1"/>
</dbReference>
<evidence type="ECO:0000256" key="5">
    <source>
        <dbReference type="ARBA" id="ARBA00022670"/>
    </source>
</evidence>
<keyword evidence="9" id="KW-0511">Multifunctional enzyme</keyword>
<dbReference type="InterPro" id="IPR050396">
    <property type="entry name" value="Glycosyltr_51/Transpeptidase"/>
</dbReference>
<keyword evidence="7" id="KW-0808">Transferase</keyword>
<proteinExistence type="inferred from homology"/>
<protein>
    <recommendedName>
        <fullName evidence="10">peptidoglycan glycosyltransferase</fullName>
        <ecNumber evidence="10">2.4.99.28</ecNumber>
    </recommendedName>
</protein>
<name>A0ABQ1XY24_9PROT</name>
<organism evidence="14 15">
    <name type="scientific">Glycocaulis albus</name>
    <dbReference type="NCBI Taxonomy" id="1382801"/>
    <lineage>
        <taxon>Bacteria</taxon>
        <taxon>Pseudomonadati</taxon>
        <taxon>Pseudomonadota</taxon>
        <taxon>Alphaproteobacteria</taxon>
        <taxon>Maricaulales</taxon>
        <taxon>Maricaulaceae</taxon>
        <taxon>Glycocaulis</taxon>
    </lineage>
</organism>
<dbReference type="Gene3D" id="1.10.3810.10">
    <property type="entry name" value="Biosynthetic peptidoglycan transglycosylase-like"/>
    <property type="match status" value="1"/>
</dbReference>
<evidence type="ECO:0000256" key="2">
    <source>
        <dbReference type="ARBA" id="ARBA00007090"/>
    </source>
</evidence>
<comment type="similarity">
    <text evidence="3">In the N-terminal section; belongs to the glycosyltransferase 51 family.</text>
</comment>
<feature type="domain" description="Penicillin-binding protein transpeptidase" evidence="12">
    <location>
        <begin position="336"/>
        <end position="599"/>
    </location>
</feature>
<dbReference type="InterPro" id="IPR012338">
    <property type="entry name" value="Beta-lactam/transpept-like"/>
</dbReference>
<feature type="domain" description="Glycosyl transferase family 51" evidence="13">
    <location>
        <begin position="82"/>
        <end position="242"/>
    </location>
</feature>
<evidence type="ECO:0000256" key="9">
    <source>
        <dbReference type="ARBA" id="ARBA00023268"/>
    </source>
</evidence>
<dbReference type="Proteomes" id="UP000648722">
    <property type="component" value="Unassembled WGS sequence"/>
</dbReference>
<keyword evidence="8" id="KW-0378">Hydrolase</keyword>
<keyword evidence="4" id="KW-0121">Carboxypeptidase</keyword>
<dbReference type="EMBL" id="BMFS01000012">
    <property type="protein sequence ID" value="GGH06220.1"/>
    <property type="molecule type" value="Genomic_DNA"/>
</dbReference>
<dbReference type="EC" id="2.4.99.28" evidence="10"/>
<dbReference type="InterPro" id="IPR001264">
    <property type="entry name" value="Glyco_trans_51"/>
</dbReference>
<comment type="similarity">
    <text evidence="2">In the C-terminal section; belongs to the transpeptidase family.</text>
</comment>
<sequence length="647" mass="70382">MAAFNGWLRTRKLMVLAGVASLFLAAGAIVAHAAWEWAFHDLPPVPESAEDLWRVRMEPTVTLLDSEGAVLAIRGPLYGMPARLEDLPPHVAQAFLSIEDRRYYEHDGVDWRGTIRAVLANIRAGRTVQGGSTITMQLVKNLILTPERTIRRKVQEMRLAMALERVLSKEEILELYLNRIYFGEQAYGIEAAARRYFNKSASELTVQEAALLAALPAAPTRLAPTDNLAEAQARATNVLAAMREAGFLSPMDYIVANATQAEPVESAFRPGGMQQYGHLFDYAVTEARRLLGPDNEVPDLVIATTLDTALQNAAQEVVTRRLEADGEAVRAGEAAAVVLASDGAVRAMIGGRDYVSSQFNRAVQAQRQPGSAFKPFVYLAALEADYAPSSVFNDTPVSYGNWSPVNFGGGHRGRMTMEDSLKRSVNTIAAQIGMLVGISEVAEMARRLGITTPLNEVPSLSLGSSEVRVIDMAASYLVIANDGRRLDPYFISDIRTTRGDVLYEREEETRTQQVIARGHARAMSTMLQGVVLDGTGRRAAVPGHRVAGKTGTSQNSRDAWFVGYSAQFATAVWTGNDDDSAMANVTGGGLPADIWREIMVAAHDGLPAEALNAPAPRVRSEREERLVAFYSGLSAEFDRVLSGGRFN</sequence>
<dbReference type="InterPro" id="IPR023346">
    <property type="entry name" value="Lysozyme-like_dom_sf"/>
</dbReference>
<dbReference type="InterPro" id="IPR036950">
    <property type="entry name" value="PBP_transglycosylase"/>
</dbReference>
<evidence type="ECO:0000313" key="14">
    <source>
        <dbReference type="EMBL" id="GGH06220.1"/>
    </source>
</evidence>
<keyword evidence="15" id="KW-1185">Reference proteome</keyword>
<comment type="caution">
    <text evidence="14">The sequence shown here is derived from an EMBL/GenBank/DDBJ whole genome shotgun (WGS) entry which is preliminary data.</text>
</comment>
<dbReference type="InterPro" id="IPR001460">
    <property type="entry name" value="PCN-bd_Tpept"/>
</dbReference>
<evidence type="ECO:0000313" key="15">
    <source>
        <dbReference type="Proteomes" id="UP000648722"/>
    </source>
</evidence>
<gene>
    <name evidence="14" type="primary">pbpC</name>
    <name evidence="14" type="ORF">GCM10007420_23380</name>
</gene>
<dbReference type="Pfam" id="PF00912">
    <property type="entry name" value="Transgly"/>
    <property type="match status" value="1"/>
</dbReference>
<evidence type="ECO:0000259" key="12">
    <source>
        <dbReference type="Pfam" id="PF00905"/>
    </source>
</evidence>
<evidence type="ECO:0000256" key="11">
    <source>
        <dbReference type="ARBA" id="ARBA00049902"/>
    </source>
</evidence>